<dbReference type="Pfam" id="PF01997">
    <property type="entry name" value="Translin"/>
    <property type="match status" value="1"/>
</dbReference>
<feature type="binding site" evidence="6">
    <location>
        <position position="142"/>
    </location>
    <ligand>
        <name>Mg(2+)</name>
        <dbReference type="ChEBI" id="CHEBI:18420"/>
    </ligand>
</feature>
<sequence length="308" mass="35076">MSHHGKGHFHGKRGGGDHRREGRGRSKPAIGDKAKEILENIDEDSPVIKSFRKYAAELDLKHDKHERIVKLSRDITIESKRIIFLLHSADKESKKAAALNEAETRLSNLHDNGFKKIAFELEGEDTYQFLPAYWAGLQEFVEATTFFYYLKSNMLHHWKDIQKSLTYSVEVSKETAEDSEGAEKEDEPVECREIKTLLPPVDYVMGVADLTGELMRKCIMSLGTGDIETCHKTCSFVREIYRGFLRNGQVSPWLDKKTNVLRTSLSKMEAACYELAVRGTEIPAHLLAETVSRRAQGDDFNDEDEGFY</sequence>
<evidence type="ECO:0000256" key="7">
    <source>
        <dbReference type="SAM" id="MobiDB-lite"/>
    </source>
</evidence>
<dbReference type="Gene3D" id="1.20.58.190">
    <property type="entry name" value="Translin, domain 1"/>
    <property type="match status" value="1"/>
</dbReference>
<proteinExistence type="inferred from homology"/>
<reference evidence="8" key="1">
    <citation type="submission" date="2013-04" db="EMBL/GenBank/DDBJ databases">
        <authorList>
            <person name="Qu J."/>
            <person name="Murali S.C."/>
            <person name="Bandaranaike D."/>
            <person name="Bellair M."/>
            <person name="Blankenburg K."/>
            <person name="Chao H."/>
            <person name="Dinh H."/>
            <person name="Doddapaneni H."/>
            <person name="Downs B."/>
            <person name="Dugan-Rocha S."/>
            <person name="Elkadiri S."/>
            <person name="Gnanaolivu R.D."/>
            <person name="Hernandez B."/>
            <person name="Javaid M."/>
            <person name="Jayaseelan J.C."/>
            <person name="Lee S."/>
            <person name="Li M."/>
            <person name="Ming W."/>
            <person name="Munidasa M."/>
            <person name="Muniz J."/>
            <person name="Nguyen L."/>
            <person name="Ongeri F."/>
            <person name="Osuji N."/>
            <person name="Pu L.-L."/>
            <person name="Puazo M."/>
            <person name="Qu C."/>
            <person name="Quiroz J."/>
            <person name="Raj R."/>
            <person name="Weissenberger G."/>
            <person name="Xin Y."/>
            <person name="Zou X."/>
            <person name="Han Y."/>
            <person name="Richards S."/>
            <person name="Worley K."/>
            <person name="Muzny D."/>
            <person name="Gibbs R."/>
        </authorList>
    </citation>
    <scope>NUCLEOTIDE SEQUENCE</scope>
    <source>
        <strain evidence="8">Sampled in the wild</strain>
    </source>
</reference>
<comment type="caution">
    <text evidence="8">The sequence shown here is derived from an EMBL/GenBank/DDBJ whole genome shotgun (WGS) entry which is preliminary data.</text>
</comment>
<comment type="similarity">
    <text evidence="3">Belongs to the translin family.</text>
</comment>
<keyword evidence="9" id="KW-1185">Reference proteome</keyword>
<organism evidence="8 9">
    <name type="scientific">Ladona fulva</name>
    <name type="common">Scarce chaser dragonfly</name>
    <name type="synonym">Libellula fulva</name>
    <dbReference type="NCBI Taxonomy" id="123851"/>
    <lineage>
        <taxon>Eukaryota</taxon>
        <taxon>Metazoa</taxon>
        <taxon>Ecdysozoa</taxon>
        <taxon>Arthropoda</taxon>
        <taxon>Hexapoda</taxon>
        <taxon>Insecta</taxon>
        <taxon>Pterygota</taxon>
        <taxon>Palaeoptera</taxon>
        <taxon>Odonata</taxon>
        <taxon>Epiprocta</taxon>
        <taxon>Anisoptera</taxon>
        <taxon>Libelluloidea</taxon>
        <taxon>Libellulidae</taxon>
        <taxon>Ladona</taxon>
    </lineage>
</organism>
<dbReference type="EMBL" id="KZ308894">
    <property type="protein sequence ID" value="KAG8235268.1"/>
    <property type="molecule type" value="Genomic_DNA"/>
</dbReference>
<dbReference type="SUPFAM" id="SSF74784">
    <property type="entry name" value="Translin"/>
    <property type="match status" value="1"/>
</dbReference>
<keyword evidence="5" id="KW-0539">Nucleus</keyword>
<evidence type="ECO:0000313" key="9">
    <source>
        <dbReference type="Proteomes" id="UP000792457"/>
    </source>
</evidence>
<feature type="compositionally biased region" description="Basic and acidic residues" evidence="7">
    <location>
        <begin position="14"/>
        <end position="33"/>
    </location>
</feature>
<evidence type="ECO:0000256" key="4">
    <source>
        <dbReference type="ARBA" id="ARBA00022490"/>
    </source>
</evidence>
<reference evidence="8" key="2">
    <citation type="submission" date="2017-10" db="EMBL/GenBank/DDBJ databases">
        <title>Ladona fulva Genome sequencing and assembly.</title>
        <authorList>
            <person name="Murali S."/>
            <person name="Richards S."/>
            <person name="Bandaranaike D."/>
            <person name="Bellair M."/>
            <person name="Blankenburg K."/>
            <person name="Chao H."/>
            <person name="Dinh H."/>
            <person name="Doddapaneni H."/>
            <person name="Dugan-Rocha S."/>
            <person name="Elkadiri S."/>
            <person name="Gnanaolivu R."/>
            <person name="Hernandez B."/>
            <person name="Skinner E."/>
            <person name="Javaid M."/>
            <person name="Lee S."/>
            <person name="Li M."/>
            <person name="Ming W."/>
            <person name="Munidasa M."/>
            <person name="Muniz J."/>
            <person name="Nguyen L."/>
            <person name="Hughes D."/>
            <person name="Osuji N."/>
            <person name="Pu L.-L."/>
            <person name="Puazo M."/>
            <person name="Qu C."/>
            <person name="Quiroz J."/>
            <person name="Raj R."/>
            <person name="Weissenberger G."/>
            <person name="Xin Y."/>
            <person name="Zou X."/>
            <person name="Han Y."/>
            <person name="Worley K."/>
            <person name="Muzny D."/>
            <person name="Gibbs R."/>
        </authorList>
    </citation>
    <scope>NUCLEOTIDE SEQUENCE</scope>
    <source>
        <strain evidence="8">Sampled in the wild</strain>
    </source>
</reference>
<dbReference type="InterPro" id="IPR016068">
    <property type="entry name" value="Translin_N"/>
</dbReference>
<dbReference type="GO" id="GO:0005737">
    <property type="term" value="C:cytoplasm"/>
    <property type="evidence" value="ECO:0007669"/>
    <property type="project" value="UniProtKB-SubCell"/>
</dbReference>
<feature type="region of interest" description="Disordered" evidence="7">
    <location>
        <begin position="1"/>
        <end position="33"/>
    </location>
</feature>
<keyword evidence="6" id="KW-0479">Metal-binding</keyword>
<name>A0A8K0KJ66_LADFU</name>
<dbReference type="GO" id="GO:0043565">
    <property type="term" value="F:sequence-specific DNA binding"/>
    <property type="evidence" value="ECO:0007669"/>
    <property type="project" value="InterPro"/>
</dbReference>
<feature type="compositionally biased region" description="Basic residues" evidence="7">
    <location>
        <begin position="1"/>
        <end position="13"/>
    </location>
</feature>
<dbReference type="Gene3D" id="1.20.58.200">
    <property type="entry name" value="Translin, domain 2"/>
    <property type="match status" value="1"/>
</dbReference>
<dbReference type="Proteomes" id="UP000792457">
    <property type="component" value="Unassembled WGS sequence"/>
</dbReference>
<evidence type="ECO:0000256" key="6">
    <source>
        <dbReference type="PIRSR" id="PIRSR602848-1"/>
    </source>
</evidence>
<evidence type="ECO:0000256" key="5">
    <source>
        <dbReference type="ARBA" id="ARBA00023242"/>
    </source>
</evidence>
<dbReference type="InterPro" id="IPR036081">
    <property type="entry name" value="Translin_sf"/>
</dbReference>
<dbReference type="FunFam" id="1.20.58.200:FF:000001">
    <property type="entry name" value="Translin-associated factor X"/>
    <property type="match status" value="1"/>
</dbReference>
<evidence type="ECO:0000256" key="3">
    <source>
        <dbReference type="ARBA" id="ARBA00005902"/>
    </source>
</evidence>
<evidence type="ECO:0000313" key="8">
    <source>
        <dbReference type="EMBL" id="KAG8235268.1"/>
    </source>
</evidence>
<dbReference type="OrthoDB" id="31005at2759"/>
<keyword evidence="6" id="KW-0460">Magnesium</keyword>
<protein>
    <recommendedName>
        <fullName evidence="10">Translin-associated protein X</fullName>
    </recommendedName>
</protein>
<dbReference type="GO" id="GO:0046872">
    <property type="term" value="F:metal ion binding"/>
    <property type="evidence" value="ECO:0007669"/>
    <property type="project" value="UniProtKB-KW"/>
</dbReference>
<evidence type="ECO:0000256" key="2">
    <source>
        <dbReference type="ARBA" id="ARBA00004496"/>
    </source>
</evidence>
<dbReference type="AlphaFoldDB" id="A0A8K0KJ66"/>
<dbReference type="InterPro" id="IPR002848">
    <property type="entry name" value="Translin_fam"/>
</dbReference>
<dbReference type="PANTHER" id="PTHR10741">
    <property type="entry name" value="TRANSLIN AND TRANSLIN ASSOCIATED PROTEIN X"/>
    <property type="match status" value="1"/>
</dbReference>
<evidence type="ECO:0008006" key="10">
    <source>
        <dbReference type="Google" id="ProtNLM"/>
    </source>
</evidence>
<dbReference type="GO" id="GO:0005634">
    <property type="term" value="C:nucleus"/>
    <property type="evidence" value="ECO:0007669"/>
    <property type="project" value="UniProtKB-SubCell"/>
</dbReference>
<feature type="binding site" evidence="6">
    <location>
        <position position="213"/>
    </location>
    <ligand>
        <name>Mg(2+)</name>
        <dbReference type="ChEBI" id="CHEBI:18420"/>
    </ligand>
</feature>
<dbReference type="InterPro" id="IPR016069">
    <property type="entry name" value="Translin_C"/>
</dbReference>
<keyword evidence="4" id="KW-0963">Cytoplasm</keyword>
<gene>
    <name evidence="8" type="ORF">J437_LFUL014268</name>
</gene>
<comment type="subcellular location">
    <subcellularLocation>
        <location evidence="2">Cytoplasm</location>
    </subcellularLocation>
    <subcellularLocation>
        <location evidence="1">Nucleus</location>
    </subcellularLocation>
</comment>
<dbReference type="CDD" id="cd14820">
    <property type="entry name" value="TRAX"/>
    <property type="match status" value="1"/>
</dbReference>
<evidence type="ECO:0000256" key="1">
    <source>
        <dbReference type="ARBA" id="ARBA00004123"/>
    </source>
</evidence>
<accession>A0A8K0KJ66</accession>